<evidence type="ECO:0000256" key="1">
    <source>
        <dbReference type="ARBA" id="ARBA00022723"/>
    </source>
</evidence>
<dbReference type="PANTHER" id="PTHR11935">
    <property type="entry name" value="BETA LACTAMASE DOMAIN"/>
    <property type="match status" value="1"/>
</dbReference>
<reference evidence="5 6" key="1">
    <citation type="journal article" date="2019" name="Genome Biol. Evol.">
        <title>Insights into the evolution of the New World diploid cottons (Gossypium, subgenus Houzingenia) based on genome sequencing.</title>
        <authorList>
            <person name="Grover C.E."/>
            <person name="Arick M.A. 2nd"/>
            <person name="Thrash A."/>
            <person name="Conover J.L."/>
            <person name="Sanders W.S."/>
            <person name="Peterson D.G."/>
            <person name="Frelichowski J.E."/>
            <person name="Scheffler J.A."/>
            <person name="Scheffler B.E."/>
            <person name="Wendel J.F."/>
        </authorList>
    </citation>
    <scope>NUCLEOTIDE SEQUENCE [LARGE SCALE GENOMIC DNA]</scope>
    <source>
        <strain evidence="5">0</strain>
        <tissue evidence="5">Leaf</tissue>
    </source>
</reference>
<keyword evidence="1" id="KW-0479">Metal-binding</keyword>
<dbReference type="InterPro" id="IPR036866">
    <property type="entry name" value="RibonucZ/Hydroxyglut_hydro"/>
</dbReference>
<dbReference type="GO" id="GO:0004416">
    <property type="term" value="F:hydroxyacylglutathione hydrolase activity"/>
    <property type="evidence" value="ECO:0007669"/>
    <property type="project" value="TreeGrafter"/>
</dbReference>
<dbReference type="Gene3D" id="3.60.15.10">
    <property type="entry name" value="Ribonuclease Z/Hydroxyacylglutathione hydrolase-like"/>
    <property type="match status" value="1"/>
</dbReference>
<comment type="caution">
    <text evidence="5">The sequence shown here is derived from an EMBL/GenBank/DDBJ whole genome shotgun (WGS) entry which is preliminary data.</text>
</comment>
<dbReference type="Proteomes" id="UP000593560">
    <property type="component" value="Unassembled WGS sequence"/>
</dbReference>
<accession>A0A7J9HYV8</accession>
<dbReference type="GO" id="GO:0046872">
    <property type="term" value="F:metal ion binding"/>
    <property type="evidence" value="ECO:0007669"/>
    <property type="project" value="UniProtKB-KW"/>
</dbReference>
<gene>
    <name evidence="5" type="ORF">Gohar_019932</name>
</gene>
<dbReference type="Pfam" id="PF16123">
    <property type="entry name" value="HAGH_C"/>
    <property type="match status" value="1"/>
</dbReference>
<evidence type="ECO:0000259" key="4">
    <source>
        <dbReference type="Pfam" id="PF16123"/>
    </source>
</evidence>
<protein>
    <recommendedName>
        <fullName evidence="4">Hydroxyacylglutathione hydrolase C-terminal domain-containing protein</fullName>
    </recommendedName>
</protein>
<proteinExistence type="predicted"/>
<evidence type="ECO:0000313" key="5">
    <source>
        <dbReference type="EMBL" id="MBA0814085.1"/>
    </source>
</evidence>
<dbReference type="EMBL" id="JABFAD010000012">
    <property type="protein sequence ID" value="MBA0814085.1"/>
    <property type="molecule type" value="Genomic_DNA"/>
</dbReference>
<evidence type="ECO:0000313" key="6">
    <source>
        <dbReference type="Proteomes" id="UP000593560"/>
    </source>
</evidence>
<dbReference type="AlphaFoldDB" id="A0A7J9HYV8"/>
<dbReference type="SUPFAM" id="SSF56281">
    <property type="entry name" value="Metallo-hydrolase/oxidoreductase"/>
    <property type="match status" value="1"/>
</dbReference>
<evidence type="ECO:0000256" key="3">
    <source>
        <dbReference type="ARBA" id="ARBA00022833"/>
    </source>
</evidence>
<sequence length="345" mass="39219">MYQSLCVTLGSLPKPTRVYCGHEIFTMYACQHPVSTKVLAKENFRYTVKNLQFASTVEPKNARIQQKLAWANDQRKAGLPTIPSTIEEEMETNPFMRVDLPELQIMPQAFVLVSRCSYAYSSSFGSIGCQSPVEALREIRQMKDNWRGWLGSCNQLNSNENWIMDEFGTNVPLFLVDECRLKGVVRNVGFMLSWNGQTHYPQPRLNFLSWWCSYDGQVVYRSKCGLGTSHASHVYCSSFALFLVLHAIANLTLLLPLPGSIILGKENDPILKTTLGRREKKEKRELSTSDVRIRSDVLMCQDALCVPVCTMCVNFPYFNLSEDAFRCQIGVLVRRSVYPSEFDSS</sequence>
<evidence type="ECO:0000256" key="2">
    <source>
        <dbReference type="ARBA" id="ARBA00022801"/>
    </source>
</evidence>
<dbReference type="InterPro" id="IPR032282">
    <property type="entry name" value="HAGH_C"/>
</dbReference>
<name>A0A7J9HYV8_9ROSI</name>
<keyword evidence="2" id="KW-0378">Hydrolase</keyword>
<keyword evidence="6" id="KW-1185">Reference proteome</keyword>
<dbReference type="OrthoDB" id="515692at2759"/>
<dbReference type="PANTHER" id="PTHR11935:SF94">
    <property type="entry name" value="TENZING NORGAY, ISOFORM C"/>
    <property type="match status" value="1"/>
</dbReference>
<feature type="domain" description="Hydroxyacylglutathione hydrolase C-terminal" evidence="4">
    <location>
        <begin position="46"/>
        <end position="146"/>
    </location>
</feature>
<keyword evidence="3" id="KW-0862">Zinc</keyword>
<organism evidence="5 6">
    <name type="scientific">Gossypium harknessii</name>
    <dbReference type="NCBI Taxonomy" id="34285"/>
    <lineage>
        <taxon>Eukaryota</taxon>
        <taxon>Viridiplantae</taxon>
        <taxon>Streptophyta</taxon>
        <taxon>Embryophyta</taxon>
        <taxon>Tracheophyta</taxon>
        <taxon>Spermatophyta</taxon>
        <taxon>Magnoliopsida</taxon>
        <taxon>eudicotyledons</taxon>
        <taxon>Gunneridae</taxon>
        <taxon>Pentapetalae</taxon>
        <taxon>rosids</taxon>
        <taxon>malvids</taxon>
        <taxon>Malvales</taxon>
        <taxon>Malvaceae</taxon>
        <taxon>Malvoideae</taxon>
        <taxon>Gossypium</taxon>
    </lineage>
</organism>